<dbReference type="Proteomes" id="UP001186974">
    <property type="component" value="Unassembled WGS sequence"/>
</dbReference>
<reference evidence="1" key="1">
    <citation type="submission" date="2024-09" db="EMBL/GenBank/DDBJ databases">
        <title>Black Yeasts Isolated from many extreme environments.</title>
        <authorList>
            <person name="Coleine C."/>
            <person name="Stajich J.E."/>
            <person name="Selbmann L."/>
        </authorList>
    </citation>
    <scope>NUCLEOTIDE SEQUENCE</scope>
    <source>
        <strain evidence="1">CCFEE 5737</strain>
    </source>
</reference>
<evidence type="ECO:0000313" key="2">
    <source>
        <dbReference type="Proteomes" id="UP001186974"/>
    </source>
</evidence>
<accession>A0ACC3D8N8</accession>
<keyword evidence="2" id="KW-1185">Reference proteome</keyword>
<comment type="caution">
    <text evidence="1">The sequence shown here is derived from an EMBL/GenBank/DDBJ whole genome shotgun (WGS) entry which is preliminary data.</text>
</comment>
<proteinExistence type="predicted"/>
<name>A0ACC3D8N8_9PEZI</name>
<sequence>MFTIRAKNALIGDLEVKARNLEKELVTVAKERDAARKERDETIQGYALFVWKMMRLSVDIERGATVADVGGRVKDAVHRVGAYMRDHRLEDMNDGVMEEAKQTIRRIIKEEEFLDLYGYQASQDDVLSRARQAANMHIGWDAEEERDDGT</sequence>
<evidence type="ECO:0000313" key="1">
    <source>
        <dbReference type="EMBL" id="KAK3063357.1"/>
    </source>
</evidence>
<gene>
    <name evidence="1" type="ORF">LTS18_000980</name>
</gene>
<organism evidence="1 2">
    <name type="scientific">Coniosporium uncinatum</name>
    <dbReference type="NCBI Taxonomy" id="93489"/>
    <lineage>
        <taxon>Eukaryota</taxon>
        <taxon>Fungi</taxon>
        <taxon>Dikarya</taxon>
        <taxon>Ascomycota</taxon>
        <taxon>Pezizomycotina</taxon>
        <taxon>Dothideomycetes</taxon>
        <taxon>Dothideomycetes incertae sedis</taxon>
        <taxon>Coniosporium</taxon>
    </lineage>
</organism>
<protein>
    <submittedName>
        <fullName evidence="1">Uncharacterized protein</fullName>
    </submittedName>
</protein>
<dbReference type="EMBL" id="JAWDJW010006880">
    <property type="protein sequence ID" value="KAK3063357.1"/>
    <property type="molecule type" value="Genomic_DNA"/>
</dbReference>